<evidence type="ECO:0000256" key="1">
    <source>
        <dbReference type="ARBA" id="ARBA00023015"/>
    </source>
</evidence>
<keyword evidence="1" id="KW-0805">Transcription regulation</keyword>
<reference evidence="4" key="3">
    <citation type="submission" date="2023-03" db="UniProtKB">
        <authorList>
            <consortium name="EnsemblPlants"/>
        </authorList>
    </citation>
    <scope>IDENTIFICATION</scope>
    <source>
        <strain evidence="4">cv. Chiifu-401-42</strain>
    </source>
</reference>
<evidence type="ECO:0000256" key="3">
    <source>
        <dbReference type="PROSITE-ProRule" id="PRU01191"/>
    </source>
</evidence>
<sequence>MLQLYKLLDETPAVFDTALRLARSLNPMVVTLGEYDVSLNRVGFANRVKNALHFYSAVFESLEPSLGRDSEERLRVERVMFGRTISGLIGPEITGNQRLRMEGKEQWRVLMENAGFESVKLSNYAVSQAEILLWNYNYSSLYSIVESKPGFVSLAWNDLPLLAVSSWR</sequence>
<feature type="short sequence motif" description="LXXLL motif" evidence="3">
    <location>
        <begin position="4"/>
        <end position="8"/>
    </location>
</feature>
<dbReference type="HOGENOM" id="CLU_011924_3_3_1"/>
<dbReference type="Proteomes" id="UP000011750">
    <property type="component" value="Chromosome A07"/>
</dbReference>
<comment type="caution">
    <text evidence="3">Lacks conserved residue(s) required for the propagation of feature annotation.</text>
</comment>
<keyword evidence="2" id="KW-0804">Transcription</keyword>
<organism evidence="4 5">
    <name type="scientific">Brassica campestris</name>
    <name type="common">Field mustard</name>
    <dbReference type="NCBI Taxonomy" id="3711"/>
    <lineage>
        <taxon>Eukaryota</taxon>
        <taxon>Viridiplantae</taxon>
        <taxon>Streptophyta</taxon>
        <taxon>Embryophyta</taxon>
        <taxon>Tracheophyta</taxon>
        <taxon>Spermatophyta</taxon>
        <taxon>Magnoliopsida</taxon>
        <taxon>eudicotyledons</taxon>
        <taxon>Gunneridae</taxon>
        <taxon>Pentapetalae</taxon>
        <taxon>rosids</taxon>
        <taxon>malvids</taxon>
        <taxon>Brassicales</taxon>
        <taxon>Brassicaceae</taxon>
        <taxon>Brassiceae</taxon>
        <taxon>Brassica</taxon>
    </lineage>
</organism>
<dbReference type="STRING" id="51351.M4D6J3"/>
<dbReference type="PANTHER" id="PTHR31636">
    <property type="entry name" value="OSJNBA0084A10.13 PROTEIN-RELATED"/>
    <property type="match status" value="1"/>
</dbReference>
<accession>M4D6J3</accession>
<proteinExistence type="inferred from homology"/>
<dbReference type="eggNOG" id="ENOG502QTXA">
    <property type="taxonomic scope" value="Eukaryota"/>
</dbReference>
<dbReference type="OMA" id="NIEWHER"/>
<evidence type="ECO:0000313" key="5">
    <source>
        <dbReference type="Proteomes" id="UP000011750"/>
    </source>
</evidence>
<evidence type="ECO:0000313" key="4">
    <source>
        <dbReference type="EnsemblPlants" id="Bra012102.1-P"/>
    </source>
</evidence>
<name>M4D6J3_BRACM</name>
<reference evidence="4 5" key="2">
    <citation type="journal article" date="2018" name="Hortic Res">
        <title>Improved Brassica rapa reference genome by single-molecule sequencing and chromosome conformation capture technologies.</title>
        <authorList>
            <person name="Zhang L."/>
            <person name="Cai X."/>
            <person name="Wu J."/>
            <person name="Liu M."/>
            <person name="Grob S."/>
            <person name="Cheng F."/>
            <person name="Liang J."/>
            <person name="Cai C."/>
            <person name="Liu Z."/>
            <person name="Liu B."/>
            <person name="Wang F."/>
            <person name="Li S."/>
            <person name="Liu F."/>
            <person name="Li X."/>
            <person name="Cheng L."/>
            <person name="Yang W."/>
            <person name="Li M.H."/>
            <person name="Grossniklaus U."/>
            <person name="Zheng H."/>
            <person name="Wang X."/>
        </authorList>
    </citation>
    <scope>NUCLEOTIDE SEQUENCE [LARGE SCALE GENOMIC DNA]</scope>
    <source>
        <strain evidence="4 5">cv. Chiifu-401-42</strain>
    </source>
</reference>
<evidence type="ECO:0000256" key="2">
    <source>
        <dbReference type="ARBA" id="ARBA00023163"/>
    </source>
</evidence>
<dbReference type="AlphaFoldDB" id="M4D6J3"/>
<dbReference type="EnsemblPlants" id="Bra012102.1">
    <property type="protein sequence ID" value="Bra012102.1-P"/>
    <property type="gene ID" value="Bra012102"/>
</dbReference>
<comment type="similarity">
    <text evidence="3">Belongs to the GRAS family.</text>
</comment>
<feature type="region of interest" description="SAW" evidence="3">
    <location>
        <begin position="90"/>
        <end position="168"/>
    </location>
</feature>
<keyword evidence="5" id="KW-1185">Reference proteome</keyword>
<reference evidence="4 5" key="1">
    <citation type="journal article" date="2011" name="Nat. Genet.">
        <title>The genome of the mesopolyploid crop species Brassica rapa.</title>
        <authorList>
            <consortium name="Brassica rapa Genome Sequencing Project Consortium"/>
            <person name="Wang X."/>
            <person name="Wang H."/>
            <person name="Wang J."/>
            <person name="Sun R."/>
            <person name="Wu J."/>
            <person name="Liu S."/>
            <person name="Bai Y."/>
            <person name="Mun J.H."/>
            <person name="Bancroft I."/>
            <person name="Cheng F."/>
            <person name="Huang S."/>
            <person name="Li X."/>
            <person name="Hua W."/>
            <person name="Wang J."/>
            <person name="Wang X."/>
            <person name="Freeling M."/>
            <person name="Pires J.C."/>
            <person name="Paterson A.H."/>
            <person name="Chalhoub B."/>
            <person name="Wang B."/>
            <person name="Hayward A."/>
            <person name="Sharpe A.G."/>
            <person name="Park B.S."/>
            <person name="Weisshaar B."/>
            <person name="Liu B."/>
            <person name="Li B."/>
            <person name="Liu B."/>
            <person name="Tong C."/>
            <person name="Song C."/>
            <person name="Duran C."/>
            <person name="Peng C."/>
            <person name="Geng C."/>
            <person name="Koh C."/>
            <person name="Lin C."/>
            <person name="Edwards D."/>
            <person name="Mu D."/>
            <person name="Shen D."/>
            <person name="Soumpourou E."/>
            <person name="Li F."/>
            <person name="Fraser F."/>
            <person name="Conant G."/>
            <person name="Lassalle G."/>
            <person name="King G.J."/>
            <person name="Bonnema G."/>
            <person name="Tang H."/>
            <person name="Wang H."/>
            <person name="Belcram H."/>
            <person name="Zhou H."/>
            <person name="Hirakawa H."/>
            <person name="Abe H."/>
            <person name="Guo H."/>
            <person name="Wang H."/>
            <person name="Jin H."/>
            <person name="Parkin I.A."/>
            <person name="Batley J."/>
            <person name="Kim J.S."/>
            <person name="Just J."/>
            <person name="Li J."/>
            <person name="Xu J."/>
            <person name="Deng J."/>
            <person name="Kim J.A."/>
            <person name="Li J."/>
            <person name="Yu J."/>
            <person name="Meng J."/>
            <person name="Wang J."/>
            <person name="Min J."/>
            <person name="Poulain J."/>
            <person name="Wang J."/>
            <person name="Hatakeyama K."/>
            <person name="Wu K."/>
            <person name="Wang L."/>
            <person name="Fang L."/>
            <person name="Trick M."/>
            <person name="Links M.G."/>
            <person name="Zhao M."/>
            <person name="Jin M."/>
            <person name="Ramchiary N."/>
            <person name="Drou N."/>
            <person name="Berkman P.J."/>
            <person name="Cai Q."/>
            <person name="Huang Q."/>
            <person name="Li R."/>
            <person name="Tabata S."/>
            <person name="Cheng S."/>
            <person name="Zhang S."/>
            <person name="Zhang S."/>
            <person name="Huang S."/>
            <person name="Sato S."/>
            <person name="Sun S."/>
            <person name="Kwon S.J."/>
            <person name="Choi S.R."/>
            <person name="Lee T.H."/>
            <person name="Fan W."/>
            <person name="Zhao X."/>
            <person name="Tan X."/>
            <person name="Xu X."/>
            <person name="Wang Y."/>
            <person name="Qiu Y."/>
            <person name="Yin Y."/>
            <person name="Li Y."/>
            <person name="Du Y."/>
            <person name="Liao Y."/>
            <person name="Lim Y."/>
            <person name="Narusaka Y."/>
            <person name="Wang Y."/>
            <person name="Wang Z."/>
            <person name="Li Z."/>
            <person name="Wang Z."/>
            <person name="Xiong Z."/>
            <person name="Zhang Z."/>
        </authorList>
    </citation>
    <scope>NUCLEOTIDE SEQUENCE [LARGE SCALE GENOMIC DNA]</scope>
    <source>
        <strain evidence="4 5">cv. Chiifu-401-42</strain>
    </source>
</reference>
<protein>
    <submittedName>
        <fullName evidence="4">Uncharacterized protein</fullName>
    </submittedName>
</protein>
<dbReference type="PROSITE" id="PS50985">
    <property type="entry name" value="GRAS"/>
    <property type="match status" value="1"/>
</dbReference>
<dbReference type="Gramene" id="Bra012102.1">
    <property type="protein sequence ID" value="Bra012102.1-P"/>
    <property type="gene ID" value="Bra012102"/>
</dbReference>
<dbReference type="Pfam" id="PF03514">
    <property type="entry name" value="GRAS"/>
    <property type="match status" value="1"/>
</dbReference>
<dbReference type="InParanoid" id="M4D6J3"/>
<dbReference type="InterPro" id="IPR005202">
    <property type="entry name" value="TF_GRAS"/>
</dbReference>